<reference evidence="1 2" key="1">
    <citation type="journal article" date="2022" name="Hortic Res">
        <title>A haplotype resolved chromosomal level avocado genome allows analysis of novel avocado genes.</title>
        <authorList>
            <person name="Nath O."/>
            <person name="Fletcher S.J."/>
            <person name="Hayward A."/>
            <person name="Shaw L.M."/>
            <person name="Masouleh A.K."/>
            <person name="Furtado A."/>
            <person name="Henry R.J."/>
            <person name="Mitter N."/>
        </authorList>
    </citation>
    <scope>NUCLEOTIDE SEQUENCE [LARGE SCALE GENOMIC DNA]</scope>
    <source>
        <strain evidence="2">cv. Hass</strain>
    </source>
</reference>
<protein>
    <submittedName>
        <fullName evidence="1">Uncharacterized protein</fullName>
    </submittedName>
</protein>
<proteinExistence type="predicted"/>
<sequence length="168" mass="18195">MALQPGDGRCSRAAGQRERDDGHKLQGAGSRKKRRRGRSSRGAAVTGQRRGKGEREKGWCLAGHRELAGGEVPGQLQAAGCGRRQEGRGRGREVQVASLSAGKEREWPAGFAGKESPLLQQGTGWAGEDDGRAVQGSWKEGEADGFSWARVRNFVESLFSQSIEEEFM</sequence>
<evidence type="ECO:0000313" key="2">
    <source>
        <dbReference type="Proteomes" id="UP001234297"/>
    </source>
</evidence>
<dbReference type="Proteomes" id="UP001234297">
    <property type="component" value="Chromosome 8"/>
</dbReference>
<dbReference type="EMBL" id="CM056816">
    <property type="protein sequence ID" value="KAJ8633263.1"/>
    <property type="molecule type" value="Genomic_DNA"/>
</dbReference>
<name>A0ACC2LIS1_PERAE</name>
<organism evidence="1 2">
    <name type="scientific">Persea americana</name>
    <name type="common">Avocado</name>
    <dbReference type="NCBI Taxonomy" id="3435"/>
    <lineage>
        <taxon>Eukaryota</taxon>
        <taxon>Viridiplantae</taxon>
        <taxon>Streptophyta</taxon>
        <taxon>Embryophyta</taxon>
        <taxon>Tracheophyta</taxon>
        <taxon>Spermatophyta</taxon>
        <taxon>Magnoliopsida</taxon>
        <taxon>Magnoliidae</taxon>
        <taxon>Laurales</taxon>
        <taxon>Lauraceae</taxon>
        <taxon>Persea</taxon>
    </lineage>
</organism>
<evidence type="ECO:0000313" key="1">
    <source>
        <dbReference type="EMBL" id="KAJ8633263.1"/>
    </source>
</evidence>
<comment type="caution">
    <text evidence="1">The sequence shown here is derived from an EMBL/GenBank/DDBJ whole genome shotgun (WGS) entry which is preliminary data.</text>
</comment>
<gene>
    <name evidence="1" type="ORF">MRB53_026599</name>
</gene>
<keyword evidence="2" id="KW-1185">Reference proteome</keyword>
<accession>A0ACC2LIS1</accession>